<evidence type="ECO:0000313" key="2">
    <source>
        <dbReference type="Proteomes" id="UP000184147"/>
    </source>
</evidence>
<keyword evidence="2" id="KW-1185">Reference proteome</keyword>
<dbReference type="Proteomes" id="UP000184147">
    <property type="component" value="Unassembled WGS sequence"/>
</dbReference>
<evidence type="ECO:0000313" key="1">
    <source>
        <dbReference type="EMBL" id="SHF73449.1"/>
    </source>
</evidence>
<gene>
    <name evidence="1" type="ORF">SAMN05444377_11740</name>
</gene>
<protein>
    <submittedName>
        <fullName evidence="1">Uncharacterized protein</fullName>
    </submittedName>
</protein>
<dbReference type="AlphaFoldDB" id="A0A1M5E2J4"/>
<sequence>MFNFLRSNKKYEPLDKALRKYFENNFLWLMQEFPEPKIEDRRILTPTISDFPIRWNNSRGNAIDAIKIICSNMNLDPNEIKVDFYNNGLKEINLGTSVIFLESDPENPEAAGLYHNEKVDGKYIISLDEAILERPDSLIATIAHELSHIKLLGEKKLDQNDEMLTDFTTVFFGLGIFNANCAFQFYNKIDRWGHSKLGYLTIDEWAYALALLAFIRHEDEPEWKNFLSKTVKSNFEKCLSYMIDNEEEIFKFDDEKNN</sequence>
<proteinExistence type="predicted"/>
<name>A0A1M5E2J4_9FLAO</name>
<accession>A0A1M5E2J4</accession>
<dbReference type="STRING" id="1124188.SAMN05444377_11740"/>
<organism evidence="1 2">
    <name type="scientific">Flavobacterium fontis</name>
    <dbReference type="NCBI Taxonomy" id="1124188"/>
    <lineage>
        <taxon>Bacteria</taxon>
        <taxon>Pseudomonadati</taxon>
        <taxon>Bacteroidota</taxon>
        <taxon>Flavobacteriia</taxon>
        <taxon>Flavobacteriales</taxon>
        <taxon>Flavobacteriaceae</taxon>
        <taxon>Flavobacterium</taxon>
    </lineage>
</organism>
<dbReference type="EMBL" id="FQVQ01000017">
    <property type="protein sequence ID" value="SHF73449.1"/>
    <property type="molecule type" value="Genomic_DNA"/>
</dbReference>
<reference evidence="1 2" key="1">
    <citation type="submission" date="2016-11" db="EMBL/GenBank/DDBJ databases">
        <authorList>
            <person name="Jaros S."/>
            <person name="Januszkiewicz K."/>
            <person name="Wedrychowicz H."/>
        </authorList>
    </citation>
    <scope>NUCLEOTIDE SEQUENCE [LARGE SCALE GENOMIC DNA]</scope>
    <source>
        <strain evidence="1 2">DSM 25660</strain>
    </source>
</reference>